<evidence type="ECO:0000313" key="3">
    <source>
        <dbReference type="Proteomes" id="UP000001055"/>
    </source>
</evidence>
<dbReference type="RefSeq" id="XP_001796453.1">
    <property type="nucleotide sequence ID" value="XM_001796401.1"/>
</dbReference>
<organism evidence="2 3">
    <name type="scientific">Phaeosphaeria nodorum (strain SN15 / ATCC MYA-4574 / FGSC 10173)</name>
    <name type="common">Glume blotch fungus</name>
    <name type="synonym">Parastagonospora nodorum</name>
    <dbReference type="NCBI Taxonomy" id="321614"/>
    <lineage>
        <taxon>Eukaryota</taxon>
        <taxon>Fungi</taxon>
        <taxon>Dikarya</taxon>
        <taxon>Ascomycota</taxon>
        <taxon>Pezizomycotina</taxon>
        <taxon>Dothideomycetes</taxon>
        <taxon>Pleosporomycetidae</taxon>
        <taxon>Pleosporales</taxon>
        <taxon>Pleosporineae</taxon>
        <taxon>Phaeosphaeriaceae</taxon>
        <taxon>Parastagonospora</taxon>
    </lineage>
</organism>
<reference evidence="3" key="1">
    <citation type="journal article" date="2007" name="Plant Cell">
        <title>Dothideomycete-plant interactions illuminated by genome sequencing and EST analysis of the wheat pathogen Stagonospora nodorum.</title>
        <authorList>
            <person name="Hane J.K."/>
            <person name="Lowe R.G."/>
            <person name="Solomon P.S."/>
            <person name="Tan K.C."/>
            <person name="Schoch C.L."/>
            <person name="Spatafora J.W."/>
            <person name="Crous P.W."/>
            <person name="Kodira C."/>
            <person name="Birren B.W."/>
            <person name="Galagan J.E."/>
            <person name="Torriani S.F."/>
            <person name="McDonald B.A."/>
            <person name="Oliver R.P."/>
        </authorList>
    </citation>
    <scope>NUCLEOTIDE SEQUENCE [LARGE SCALE GENOMIC DNA]</scope>
    <source>
        <strain evidence="3">SN15 / ATCC MYA-4574 / FGSC 10173</strain>
    </source>
</reference>
<dbReference type="InParanoid" id="Q0UQ99"/>
<feature type="region of interest" description="Disordered" evidence="1">
    <location>
        <begin position="133"/>
        <end position="157"/>
    </location>
</feature>
<evidence type="ECO:0000256" key="1">
    <source>
        <dbReference type="SAM" id="MobiDB-lite"/>
    </source>
</evidence>
<feature type="compositionally biased region" description="Polar residues" evidence="1">
    <location>
        <begin position="435"/>
        <end position="444"/>
    </location>
</feature>
<accession>Q0UQ99</accession>
<gene>
    <name evidence="2" type="ORF">SNOG_06065</name>
</gene>
<feature type="compositionally biased region" description="Acidic residues" evidence="1">
    <location>
        <begin position="461"/>
        <end position="474"/>
    </location>
</feature>
<sequence>MDGMDLDEWDRDPYPPFPEVLPTEAPLNIPAMAPSSTQASNLAFSATPSTSEVITVDGSNSTRHLHAGIIIGRAKSHCCRDPNVRPTARAILNSKGSIAMKDVEFCKEFEDAASDEQRIMAIRLKLEAKSGARQQLHEGTVSKSPSPGSVAKKRKRGKAVAEIAQQDGDEEKLIDPQEKWFVSPYPIACIYGYVLVSTTPLFMSSRHHHQHGAYPAPLAPLPINGPTTLIALRGFVSGQLAFRRSVTAFPTFDDIFLATYEAWQNDPDKYHLHLHFCQGEGVLCSREDLLERISWESGVYFIGGTISVFAHFAKRPQAGPLAGRLRAGQSERDSGLAGEPTRTIRRQNPDAKTAYSLCQPTERQYFSTPFVFISCPGLAPRVQLFPARIAERWPGFSFEITTSITEKQASSPVEPKPRSSAAASTVAPPIPAPIQMSNYLKPQVSNSDSSDDRISSPEYGVVEEDGDDEEEEQPAELGVDSVPRATESLLVAERGASEESESLFISE</sequence>
<evidence type="ECO:0000313" key="2">
    <source>
        <dbReference type="EMBL" id="EAT87129.2"/>
    </source>
</evidence>
<proteinExistence type="predicted"/>
<dbReference type="Proteomes" id="UP000001055">
    <property type="component" value="Unassembled WGS sequence"/>
</dbReference>
<protein>
    <submittedName>
        <fullName evidence="2">Uncharacterized protein</fullName>
    </submittedName>
</protein>
<dbReference type="VEuPathDB" id="FungiDB:JI435_304300"/>
<name>Q0UQ99_PHANO</name>
<dbReference type="VEuPathDB" id="FungiDB:JI435_422800"/>
<feature type="region of interest" description="Disordered" evidence="1">
    <location>
        <begin position="324"/>
        <end position="351"/>
    </location>
</feature>
<feature type="region of interest" description="Disordered" evidence="1">
    <location>
        <begin position="405"/>
        <end position="507"/>
    </location>
</feature>
<dbReference type="GeneID" id="5973330"/>
<dbReference type="AlphaFoldDB" id="Q0UQ99"/>
<dbReference type="KEGG" id="pno:SNOG_06065"/>
<dbReference type="EMBL" id="CH445332">
    <property type="protein sequence ID" value="EAT87129.2"/>
    <property type="molecule type" value="Genomic_DNA"/>
</dbReference>